<dbReference type="GO" id="GO:0006826">
    <property type="term" value="P:iron ion transport"/>
    <property type="evidence" value="ECO:0007669"/>
    <property type="project" value="TreeGrafter"/>
</dbReference>
<gene>
    <name evidence="6" type="ORF">FACUT_11254</name>
</gene>
<accession>A0A8H4NKM4</accession>
<sequence length="328" mass="37359">MLGHVSIFSGAYDPLVWVPVLTWLLDRAIRGLRIMAFNPKFWDTKALITYNEDAHMIRVTVPTSSSLYRIEPGTFYYIMVLNQRNFWESHPFTVATISGSGRCDTDTLEEDAPLLNYGSSGELRPGFEKSNREMTFLIRPYDSFTLRLREYAEKERPKPATVHMAVDGPYGKTLPLERFTKVLFIVGGSGIAVPLSYLQRLTTSSNKPERIEVHWAVRQSAFAVDVLNHELSDMLGNHRVEINIYLTADDVDSRIACYETIYRLAKWRSRRLNVEDIIDGALDDNYQGSIAVVTSGPAKMADESRSVVAARTVPSLPRIEYFEESFQW</sequence>
<organism evidence="6 7">
    <name type="scientific">Fusarium acutatum</name>
    <dbReference type="NCBI Taxonomy" id="78861"/>
    <lineage>
        <taxon>Eukaryota</taxon>
        <taxon>Fungi</taxon>
        <taxon>Dikarya</taxon>
        <taxon>Ascomycota</taxon>
        <taxon>Pezizomycotina</taxon>
        <taxon>Sordariomycetes</taxon>
        <taxon>Hypocreomycetidae</taxon>
        <taxon>Hypocreales</taxon>
        <taxon>Nectriaceae</taxon>
        <taxon>Fusarium</taxon>
        <taxon>Fusarium fujikuroi species complex</taxon>
    </lineage>
</organism>
<dbReference type="GO" id="GO:0015677">
    <property type="term" value="P:copper ion import"/>
    <property type="evidence" value="ECO:0007669"/>
    <property type="project" value="TreeGrafter"/>
</dbReference>
<dbReference type="InterPro" id="IPR017927">
    <property type="entry name" value="FAD-bd_FR_type"/>
</dbReference>
<dbReference type="OrthoDB" id="167398at2759"/>
<dbReference type="GO" id="GO:0006879">
    <property type="term" value="P:intracellular iron ion homeostasis"/>
    <property type="evidence" value="ECO:0007669"/>
    <property type="project" value="TreeGrafter"/>
</dbReference>
<evidence type="ECO:0000259" key="5">
    <source>
        <dbReference type="PROSITE" id="PS51384"/>
    </source>
</evidence>
<dbReference type="EMBL" id="JAADJF010000374">
    <property type="protein sequence ID" value="KAF4420229.1"/>
    <property type="molecule type" value="Genomic_DNA"/>
</dbReference>
<protein>
    <submittedName>
        <fullName evidence="6">Ferric-chelate reductase</fullName>
    </submittedName>
</protein>
<keyword evidence="7" id="KW-1185">Reference proteome</keyword>
<dbReference type="GO" id="GO:0000293">
    <property type="term" value="F:ferric-chelate reductase activity"/>
    <property type="evidence" value="ECO:0007669"/>
    <property type="project" value="TreeGrafter"/>
</dbReference>
<reference evidence="6 7" key="1">
    <citation type="submission" date="2020-01" db="EMBL/GenBank/DDBJ databases">
        <title>Identification and distribution of gene clusters putatively required for synthesis of sphingolipid metabolism inhibitors in phylogenetically diverse species of the filamentous fungus Fusarium.</title>
        <authorList>
            <person name="Kim H.-S."/>
            <person name="Busman M."/>
            <person name="Brown D.W."/>
            <person name="Divon H."/>
            <person name="Uhlig S."/>
            <person name="Proctor R.H."/>
        </authorList>
    </citation>
    <scope>NUCLEOTIDE SEQUENCE [LARGE SCALE GENOMIC DNA]</scope>
    <source>
        <strain evidence="6 7">NRRL 13308</strain>
    </source>
</reference>
<dbReference type="Proteomes" id="UP000536711">
    <property type="component" value="Unassembled WGS sequence"/>
</dbReference>
<dbReference type="CDD" id="cd06186">
    <property type="entry name" value="NOX_Duox_like_FAD_NADP"/>
    <property type="match status" value="1"/>
</dbReference>
<dbReference type="InterPro" id="IPR051410">
    <property type="entry name" value="Ferric/Cupric_Reductase"/>
</dbReference>
<comment type="similarity">
    <text evidence="1">Belongs to the ferric reductase (FRE) family.</text>
</comment>
<evidence type="ECO:0000313" key="6">
    <source>
        <dbReference type="EMBL" id="KAF4420229.1"/>
    </source>
</evidence>
<dbReference type="InterPro" id="IPR039261">
    <property type="entry name" value="FNR_nucleotide-bd"/>
</dbReference>
<keyword evidence="4" id="KW-0560">Oxidoreductase</keyword>
<evidence type="ECO:0000256" key="1">
    <source>
        <dbReference type="ARBA" id="ARBA00006278"/>
    </source>
</evidence>
<dbReference type="PANTHER" id="PTHR32361">
    <property type="entry name" value="FERRIC/CUPRIC REDUCTASE TRANSMEMBRANE COMPONENT"/>
    <property type="match status" value="1"/>
</dbReference>
<dbReference type="InterPro" id="IPR013112">
    <property type="entry name" value="FAD-bd_8"/>
</dbReference>
<evidence type="ECO:0000256" key="4">
    <source>
        <dbReference type="ARBA" id="ARBA00023002"/>
    </source>
</evidence>
<evidence type="ECO:0000256" key="2">
    <source>
        <dbReference type="ARBA" id="ARBA00022448"/>
    </source>
</evidence>
<dbReference type="AlphaFoldDB" id="A0A8H4NKM4"/>
<keyword evidence="2" id="KW-0813">Transport</keyword>
<keyword evidence="3" id="KW-0249">Electron transport</keyword>
<name>A0A8H4NKM4_9HYPO</name>
<dbReference type="Pfam" id="PF08022">
    <property type="entry name" value="FAD_binding_8"/>
    <property type="match status" value="1"/>
</dbReference>
<evidence type="ECO:0000313" key="7">
    <source>
        <dbReference type="Proteomes" id="UP000536711"/>
    </source>
</evidence>
<dbReference type="Pfam" id="PF08030">
    <property type="entry name" value="NAD_binding_6"/>
    <property type="match status" value="1"/>
</dbReference>
<evidence type="ECO:0000256" key="3">
    <source>
        <dbReference type="ARBA" id="ARBA00022982"/>
    </source>
</evidence>
<feature type="domain" description="FAD-binding FR-type" evidence="5">
    <location>
        <begin position="34"/>
        <end position="176"/>
    </location>
</feature>
<dbReference type="PROSITE" id="PS51384">
    <property type="entry name" value="FAD_FR"/>
    <property type="match status" value="1"/>
</dbReference>
<dbReference type="Gene3D" id="3.40.50.80">
    <property type="entry name" value="Nucleotide-binding domain of ferredoxin-NADP reductase (FNR) module"/>
    <property type="match status" value="1"/>
</dbReference>
<dbReference type="PANTHER" id="PTHR32361:SF9">
    <property type="entry name" value="FERRIC REDUCTASE TRANSMEMBRANE COMPONENT 3-RELATED"/>
    <property type="match status" value="1"/>
</dbReference>
<dbReference type="GO" id="GO:0005886">
    <property type="term" value="C:plasma membrane"/>
    <property type="evidence" value="ECO:0007669"/>
    <property type="project" value="TreeGrafter"/>
</dbReference>
<dbReference type="InterPro" id="IPR013121">
    <property type="entry name" value="Fe_red_NAD-bd_6"/>
</dbReference>
<proteinExistence type="inferred from homology"/>
<comment type="caution">
    <text evidence="6">The sequence shown here is derived from an EMBL/GenBank/DDBJ whole genome shotgun (WGS) entry which is preliminary data.</text>
</comment>
<dbReference type="SUPFAM" id="SSF52343">
    <property type="entry name" value="Ferredoxin reductase-like, C-terminal NADP-linked domain"/>
    <property type="match status" value="1"/>
</dbReference>